<sequence length="393" mass="41405">MYDVIVVGARCAGAATALLLARRGHRVLLLDRARFPADTMSTLYIHQPGVARLARWGVLDAVVASGCPPLDTVHHHVADVRLSSPAPAADGASCGYAPRRRVLDAILVDAAVAAGAEFADGCRVRELRERGGRVTGVGYGTPGGGHAVADARLVVGADGMNSAVAGLAGAAVVAEHPKLSCVYYSAWTGVTGGFGFHERTGNWVARIPTHDGVTLVATYFPQDRFDEVRANALDAHLAAVAATAPELRDQLAYAERVDRLRGTGDQRNFFRAAAGPGWALVGDAGHHRDTITAQGITNALAQAELLADAIGDEVGDPGRLDAALRAFGRARDDALADGYRSTLELARLRVPPERLEFLRAISGTPALVERYFALTAGLLDSEEFLTPEVVALL</sequence>
<dbReference type="InterPro" id="IPR002938">
    <property type="entry name" value="FAD-bd"/>
</dbReference>
<dbReference type="InterPro" id="IPR050407">
    <property type="entry name" value="Geranylgeranyl_reductase"/>
</dbReference>
<comment type="caution">
    <text evidence="2">The sequence shown here is derived from an EMBL/GenBank/DDBJ whole genome shotgun (WGS) entry which is preliminary data.</text>
</comment>
<accession>A0A495VZT9</accession>
<dbReference type="Pfam" id="PF01494">
    <property type="entry name" value="FAD_binding_3"/>
    <property type="match status" value="1"/>
</dbReference>
<dbReference type="OrthoDB" id="103324at2"/>
<name>A0A495VZT9_9PSEU</name>
<dbReference type="PANTHER" id="PTHR42685">
    <property type="entry name" value="GERANYLGERANYL DIPHOSPHATE REDUCTASE"/>
    <property type="match status" value="1"/>
</dbReference>
<proteinExistence type="predicted"/>
<dbReference type="PANTHER" id="PTHR42685:SF22">
    <property type="entry name" value="CONDITIONED MEDIUM FACTOR RECEPTOR 1"/>
    <property type="match status" value="1"/>
</dbReference>
<gene>
    <name evidence="2" type="ORF">C8E97_3311</name>
</gene>
<keyword evidence="3" id="KW-1185">Reference proteome</keyword>
<protein>
    <submittedName>
        <fullName evidence="2">2-polyprenyl-6-methoxyphenol hydroxylase-like FAD-dependent oxidoreductase</fullName>
    </submittedName>
</protein>
<evidence type="ECO:0000313" key="2">
    <source>
        <dbReference type="EMBL" id="RKT54664.1"/>
    </source>
</evidence>
<dbReference type="PRINTS" id="PR00420">
    <property type="entry name" value="RNGMNOXGNASE"/>
</dbReference>
<dbReference type="AlphaFoldDB" id="A0A495VZT9"/>
<dbReference type="Proteomes" id="UP000282084">
    <property type="component" value="Unassembled WGS sequence"/>
</dbReference>
<dbReference type="InterPro" id="IPR036188">
    <property type="entry name" value="FAD/NAD-bd_sf"/>
</dbReference>
<dbReference type="SUPFAM" id="SSF51905">
    <property type="entry name" value="FAD/NAD(P)-binding domain"/>
    <property type="match status" value="1"/>
</dbReference>
<dbReference type="GO" id="GO:0071949">
    <property type="term" value="F:FAD binding"/>
    <property type="evidence" value="ECO:0007669"/>
    <property type="project" value="InterPro"/>
</dbReference>
<feature type="domain" description="FAD-binding" evidence="1">
    <location>
        <begin position="2"/>
        <end position="310"/>
    </location>
</feature>
<organism evidence="2 3">
    <name type="scientific">Saccharothrix australiensis</name>
    <dbReference type="NCBI Taxonomy" id="2072"/>
    <lineage>
        <taxon>Bacteria</taxon>
        <taxon>Bacillati</taxon>
        <taxon>Actinomycetota</taxon>
        <taxon>Actinomycetes</taxon>
        <taxon>Pseudonocardiales</taxon>
        <taxon>Pseudonocardiaceae</taxon>
        <taxon>Saccharothrix</taxon>
    </lineage>
</organism>
<reference evidence="2 3" key="1">
    <citation type="submission" date="2018-10" db="EMBL/GenBank/DDBJ databases">
        <title>Sequencing the genomes of 1000 actinobacteria strains.</title>
        <authorList>
            <person name="Klenk H.-P."/>
        </authorList>
    </citation>
    <scope>NUCLEOTIDE SEQUENCE [LARGE SCALE GENOMIC DNA]</scope>
    <source>
        <strain evidence="2 3">DSM 43800</strain>
    </source>
</reference>
<dbReference type="Gene3D" id="3.50.50.60">
    <property type="entry name" value="FAD/NAD(P)-binding domain"/>
    <property type="match status" value="1"/>
</dbReference>
<evidence type="ECO:0000259" key="1">
    <source>
        <dbReference type="Pfam" id="PF01494"/>
    </source>
</evidence>
<evidence type="ECO:0000313" key="3">
    <source>
        <dbReference type="Proteomes" id="UP000282084"/>
    </source>
</evidence>
<dbReference type="RefSeq" id="WP_121006452.1">
    <property type="nucleotide sequence ID" value="NZ_RBXO01000001.1"/>
</dbReference>
<dbReference type="EMBL" id="RBXO01000001">
    <property type="protein sequence ID" value="RKT54664.1"/>
    <property type="molecule type" value="Genomic_DNA"/>
</dbReference>